<feature type="domain" description="EfeO-type cupredoxin-like" evidence="2">
    <location>
        <begin position="4"/>
        <end position="112"/>
    </location>
</feature>
<name>A0ABS9VML6_9SPHN</name>
<evidence type="ECO:0000313" key="4">
    <source>
        <dbReference type="Proteomes" id="UP001203058"/>
    </source>
</evidence>
<dbReference type="Proteomes" id="UP001203058">
    <property type="component" value="Unassembled WGS sequence"/>
</dbReference>
<gene>
    <name evidence="3" type="ORF">LZ016_06525</name>
</gene>
<protein>
    <submittedName>
        <fullName evidence="3">Cupredoxin domain-containing protein</fullName>
    </submittedName>
</protein>
<keyword evidence="4" id="KW-1185">Reference proteome</keyword>
<dbReference type="InterPro" id="IPR008972">
    <property type="entry name" value="Cupredoxin"/>
</dbReference>
<accession>A0ABS9VML6</accession>
<sequence length="122" mass="13016">MRRLLLLVPAFAIASVAPAATPPVTTINLFSYGYNPGPINLTAGQEVTLKFVNTATKGHDFTAPEFFAASRIVSGDLKEGEIDLGAGETKTVTLVPTKGEYHAHCGHPFHSALGMHTKIEVR</sequence>
<dbReference type="Pfam" id="PF13473">
    <property type="entry name" value="Cupredoxin_1"/>
    <property type="match status" value="1"/>
</dbReference>
<organism evidence="3 4">
    <name type="scientific">Sphingomonas telluris</name>
    <dbReference type="NCBI Taxonomy" id="2907998"/>
    <lineage>
        <taxon>Bacteria</taxon>
        <taxon>Pseudomonadati</taxon>
        <taxon>Pseudomonadota</taxon>
        <taxon>Alphaproteobacteria</taxon>
        <taxon>Sphingomonadales</taxon>
        <taxon>Sphingomonadaceae</taxon>
        <taxon>Sphingomonas</taxon>
    </lineage>
</organism>
<feature type="chain" id="PRO_5045207856" evidence="1">
    <location>
        <begin position="20"/>
        <end position="122"/>
    </location>
</feature>
<dbReference type="InterPro" id="IPR028096">
    <property type="entry name" value="EfeO_Cupredoxin"/>
</dbReference>
<reference evidence="3 4" key="1">
    <citation type="submission" date="2022-03" db="EMBL/GenBank/DDBJ databases">
        <authorList>
            <person name="Jo J.-H."/>
            <person name="Im W.-T."/>
        </authorList>
    </citation>
    <scope>NUCLEOTIDE SEQUENCE [LARGE SCALE GENOMIC DNA]</scope>
    <source>
        <strain evidence="3 4">SM33</strain>
    </source>
</reference>
<comment type="caution">
    <text evidence="3">The sequence shown here is derived from an EMBL/GenBank/DDBJ whole genome shotgun (WGS) entry which is preliminary data.</text>
</comment>
<dbReference type="RefSeq" id="WP_241446596.1">
    <property type="nucleotide sequence ID" value="NZ_JAKZHW010000001.1"/>
</dbReference>
<evidence type="ECO:0000259" key="2">
    <source>
        <dbReference type="Pfam" id="PF13473"/>
    </source>
</evidence>
<dbReference type="CDD" id="cd00920">
    <property type="entry name" value="Cupredoxin"/>
    <property type="match status" value="1"/>
</dbReference>
<keyword evidence="1" id="KW-0732">Signal</keyword>
<dbReference type="Gene3D" id="2.60.40.420">
    <property type="entry name" value="Cupredoxins - blue copper proteins"/>
    <property type="match status" value="1"/>
</dbReference>
<dbReference type="EMBL" id="JAKZHW010000001">
    <property type="protein sequence ID" value="MCH8615754.1"/>
    <property type="molecule type" value="Genomic_DNA"/>
</dbReference>
<evidence type="ECO:0000313" key="3">
    <source>
        <dbReference type="EMBL" id="MCH8615754.1"/>
    </source>
</evidence>
<evidence type="ECO:0000256" key="1">
    <source>
        <dbReference type="SAM" id="SignalP"/>
    </source>
</evidence>
<feature type="signal peptide" evidence="1">
    <location>
        <begin position="1"/>
        <end position="19"/>
    </location>
</feature>
<dbReference type="SUPFAM" id="SSF49503">
    <property type="entry name" value="Cupredoxins"/>
    <property type="match status" value="1"/>
</dbReference>
<proteinExistence type="predicted"/>